<dbReference type="OrthoDB" id="5555605at2"/>
<evidence type="ECO:0000256" key="5">
    <source>
        <dbReference type="SAM" id="Phobius"/>
    </source>
</evidence>
<gene>
    <name evidence="6" type="ORF">D9V59_00410</name>
</gene>
<comment type="subcellular location">
    <subcellularLocation>
        <location evidence="1">Membrane</location>
        <topology evidence="1">Single-pass membrane protein</topology>
    </subcellularLocation>
</comment>
<dbReference type="GO" id="GO:0016020">
    <property type="term" value="C:membrane"/>
    <property type="evidence" value="ECO:0007669"/>
    <property type="project" value="UniProtKB-SubCell"/>
</dbReference>
<evidence type="ECO:0000256" key="1">
    <source>
        <dbReference type="ARBA" id="ARBA00004167"/>
    </source>
</evidence>
<name>A0A4D6XIU9_9GAMM</name>
<keyword evidence="3 5" id="KW-1133">Transmembrane helix</keyword>
<organism evidence="6 7">
    <name type="scientific">Buchnera aphidicola</name>
    <name type="common">Artemisaphis artemisicola</name>
    <dbReference type="NCBI Taxonomy" id="1241836"/>
    <lineage>
        <taxon>Bacteria</taxon>
        <taxon>Pseudomonadati</taxon>
        <taxon>Pseudomonadota</taxon>
        <taxon>Gammaproteobacteria</taxon>
        <taxon>Enterobacterales</taxon>
        <taxon>Erwiniaceae</taxon>
        <taxon>Buchnera</taxon>
    </lineage>
</organism>
<proteinExistence type="predicted"/>
<evidence type="ECO:0000256" key="2">
    <source>
        <dbReference type="ARBA" id="ARBA00022692"/>
    </source>
</evidence>
<dbReference type="RefSeq" id="WP_158364014.1">
    <property type="nucleotide sequence ID" value="NZ_CP034900.1"/>
</dbReference>
<sequence length="966" mass="113436">MSTYQRYLSKSLIFFSILFVIFLLFIESNIGFKWIFNCTSRFFIGLNAEEISGNWRNFTLKNIKYNIDGISIKANSINFVIDIKSLFKKSTIFKEVKVQNLIISLKKNKYNFTNVKSLSINNKKNDLFIKYPIIFKKIYIDNMLLESSIINMSFLNILSGIELVGNNIIIFPTYIDDIDVSSSKTNTQKKYEFKKFNFIKNLNNSKKIYNILYHIANKPKIFISLNINLKFLKCNKINFINYKEKSLFEVQLKANIKNNILKIQKAQINSSFFKMQYYGKIVFHKDYSISCIIKNKIFIPTLHNKIMKFLFQVNLDKKFKFKLKTFNLYKVNINGIILLDNLNYPFYMRLKIYDLVFPIRKDFNLSLNKIQGILRGKINNYSLSLKNILNIQSMPSMFIGIYGKGNLKNIFLKKIKIFPIKKIGNSTNISNSKKNSTYNQYILKLIGKINLLGKLDNNIYNIYAPKIRLNSNFMKKKLSILGSLHYKNFHFLKIPGLHLFAGNNELYIQGLLADKYDIYSSINANNLDYFVPDLKGKIKGKVKSYSQYTLPAVTGEFFGNDISWNGIYLNSIKIFTKINCKNTYSGNVSINTKNIDFSNFHINSLNIQTKWNYYQQKFHFLLKSDHLYINVILNEVINSKTGHWYSEFKKLKIKTIFSKISIKKSSLISYINTYNINDLYKKNINNIDMFLFTSYETKKHLCNMFNNFSTNFKSEVSINAKLKWILGKKISDGKIFLTGKNIKLEKNTEEKFFFENIDYLKLSINIINNTLRSKIVGKKNNTLLKYNNIIGYLNIIDLYNRKNIEGNFIISNFPISFLNFFTTNFKQVKGKLNSKIKIFGTVYQPEISADVSFKDIFIKSNNILKYMTLFFPYFLDKIDSIKINQEVIMKEGEILFKLQSILKNSSDLEWNLLFNSKKIEIVIFPKIKLKLSSQLNLHYLLSKYNLIGYVKFPFFCFKIHEKDFIF</sequence>
<evidence type="ECO:0000256" key="3">
    <source>
        <dbReference type="ARBA" id="ARBA00022989"/>
    </source>
</evidence>
<dbReference type="AlphaFoldDB" id="A0A4D6XIU9"/>
<dbReference type="PANTHER" id="PTHR36985">
    <property type="entry name" value="TRANSLOCATION AND ASSEMBLY MODULE SUBUNIT TAMB"/>
    <property type="match status" value="1"/>
</dbReference>
<dbReference type="EMBL" id="CP034900">
    <property type="protein sequence ID" value="QCI15779.1"/>
    <property type="molecule type" value="Genomic_DNA"/>
</dbReference>
<reference evidence="6 7" key="1">
    <citation type="submission" date="2018-12" db="EMBL/GenBank/DDBJ databases">
        <authorList>
            <person name="Chong R.A."/>
        </authorList>
    </citation>
    <scope>NUCLEOTIDE SEQUENCE [LARGE SCALE GENOMIC DNA]</scope>
    <source>
        <strain evidence="6 7">Aar</strain>
    </source>
</reference>
<protein>
    <submittedName>
        <fullName evidence="6">Translocation/assembly module TamB</fullName>
    </submittedName>
</protein>
<evidence type="ECO:0000313" key="6">
    <source>
        <dbReference type="EMBL" id="QCI15779.1"/>
    </source>
</evidence>
<reference evidence="6 7" key="2">
    <citation type="submission" date="2019-05" db="EMBL/GenBank/DDBJ databases">
        <title>Genome evolution of the obligate endosymbiont Buchnera aphidicola.</title>
        <authorList>
            <person name="Moran N.A."/>
        </authorList>
    </citation>
    <scope>NUCLEOTIDE SEQUENCE [LARGE SCALE GENOMIC DNA]</scope>
    <source>
        <strain evidence="6 7">Aar</strain>
    </source>
</reference>
<keyword evidence="4 5" id="KW-0472">Membrane</keyword>
<evidence type="ECO:0000313" key="7">
    <source>
        <dbReference type="Proteomes" id="UP000298654"/>
    </source>
</evidence>
<keyword evidence="2 5" id="KW-0812">Transmembrane</keyword>
<evidence type="ECO:0000256" key="4">
    <source>
        <dbReference type="ARBA" id="ARBA00023136"/>
    </source>
</evidence>
<dbReference type="PANTHER" id="PTHR36985:SF1">
    <property type="entry name" value="TRANSLOCATION AND ASSEMBLY MODULE SUBUNIT TAMB"/>
    <property type="match status" value="1"/>
</dbReference>
<accession>A0A4D6XIU9</accession>
<feature type="transmembrane region" description="Helical" evidence="5">
    <location>
        <begin position="12"/>
        <end position="36"/>
    </location>
</feature>
<dbReference type="Proteomes" id="UP000298654">
    <property type="component" value="Chromosome"/>
</dbReference>